<dbReference type="Pfam" id="PF12686">
    <property type="entry name" value="DUF3800"/>
    <property type="match status" value="1"/>
</dbReference>
<dbReference type="AlphaFoldDB" id="A0A6M0LIH2"/>
<sequence>MNSEKYFIFDESGNLGSTGRYFVIACVETTNYKTLNHVMKRKLGKAKNIFPDLATLHSHEIKAKDAYPCIKYHIAETLAKKDIKISYIVADLSHIKPTLLKEKNIFYNYLMRLLLDYLLSSKDNGKTINIIYDNHTTKVGSVNSLNEYLQLHFIYEKGYDINFTFQSKDSDAADAYSVQAADYVANSVYSFYEYNLSLYYDLYKPILHHKIIFPPAKFGK</sequence>
<dbReference type="Proteomes" id="UP000473091">
    <property type="component" value="Unassembled WGS sequence"/>
</dbReference>
<organism evidence="1 2">
    <name type="scientific">Pseudobutyrivibrio xylanivorans</name>
    <dbReference type="NCBI Taxonomy" id="185007"/>
    <lineage>
        <taxon>Bacteria</taxon>
        <taxon>Bacillati</taxon>
        <taxon>Bacillota</taxon>
        <taxon>Clostridia</taxon>
        <taxon>Lachnospirales</taxon>
        <taxon>Lachnospiraceae</taxon>
        <taxon>Pseudobutyrivibrio</taxon>
    </lineage>
</organism>
<evidence type="ECO:0000313" key="1">
    <source>
        <dbReference type="EMBL" id="NEX02282.1"/>
    </source>
</evidence>
<reference evidence="1 2" key="1">
    <citation type="submission" date="2019-09" db="EMBL/GenBank/DDBJ databases">
        <authorList>
            <person name="Pidcock S.E."/>
            <person name="Huws S.A."/>
        </authorList>
    </citation>
    <scope>NUCLEOTIDE SEQUENCE [LARGE SCALE GENOMIC DNA]</scope>
    <source>
        <strain evidence="1 2">MZ8</strain>
    </source>
</reference>
<proteinExistence type="predicted"/>
<accession>A0A6M0LIH2</accession>
<gene>
    <name evidence="1" type="ORF">F0Q01_10375</name>
</gene>
<dbReference type="InterPro" id="IPR024524">
    <property type="entry name" value="DUF3800"/>
</dbReference>
<dbReference type="RefSeq" id="WP_090488700.1">
    <property type="nucleotide sequence ID" value="NZ_VTVE01000003.1"/>
</dbReference>
<comment type="caution">
    <text evidence="1">The sequence shown here is derived from an EMBL/GenBank/DDBJ whole genome shotgun (WGS) entry which is preliminary data.</text>
</comment>
<protein>
    <submittedName>
        <fullName evidence="1">DUF3800 domain-containing protein</fullName>
    </submittedName>
</protein>
<evidence type="ECO:0000313" key="2">
    <source>
        <dbReference type="Proteomes" id="UP000473091"/>
    </source>
</evidence>
<reference evidence="1 2" key="2">
    <citation type="submission" date="2020-03" db="EMBL/GenBank/DDBJ databases">
        <title>Investigating the evolutionary divergence of the Butyrivibrio group.</title>
        <authorList>
            <person name="Skvortsov T."/>
            <person name="Santos F.G."/>
            <person name="Ting K.S."/>
            <person name="Creevey C.J."/>
        </authorList>
    </citation>
    <scope>NUCLEOTIDE SEQUENCE [LARGE SCALE GENOMIC DNA]</scope>
    <source>
        <strain evidence="1 2">MZ8</strain>
    </source>
</reference>
<dbReference type="EMBL" id="VTVE01000003">
    <property type="protein sequence ID" value="NEX02282.1"/>
    <property type="molecule type" value="Genomic_DNA"/>
</dbReference>
<name>A0A6M0LIH2_PSEXY</name>